<name>A0A2M7TIF4_UNCKA</name>
<keyword evidence="1" id="KW-0812">Transmembrane</keyword>
<dbReference type="AlphaFoldDB" id="A0A2M7TIF4"/>
<keyword evidence="1" id="KW-1133">Transmembrane helix</keyword>
<proteinExistence type="predicted"/>
<evidence type="ECO:0000313" key="2">
    <source>
        <dbReference type="EMBL" id="PIZ46108.1"/>
    </source>
</evidence>
<accession>A0A2M7TIF4</accession>
<evidence type="ECO:0000313" key="3">
    <source>
        <dbReference type="Proteomes" id="UP000228920"/>
    </source>
</evidence>
<gene>
    <name evidence="2" type="ORF">COY32_04090</name>
</gene>
<dbReference type="EMBL" id="PFNL01000112">
    <property type="protein sequence ID" value="PIZ46108.1"/>
    <property type="molecule type" value="Genomic_DNA"/>
</dbReference>
<reference evidence="3" key="1">
    <citation type="submission" date="2017-09" db="EMBL/GenBank/DDBJ databases">
        <title>Depth-based differentiation of microbial function through sediment-hosted aquifers and enrichment of novel symbionts in the deep terrestrial subsurface.</title>
        <authorList>
            <person name="Probst A.J."/>
            <person name="Ladd B."/>
            <person name="Jarett J.K."/>
            <person name="Geller-Mcgrath D.E."/>
            <person name="Sieber C.M.K."/>
            <person name="Emerson J.B."/>
            <person name="Anantharaman K."/>
            <person name="Thomas B.C."/>
            <person name="Malmstrom R."/>
            <person name="Stieglmeier M."/>
            <person name="Klingl A."/>
            <person name="Woyke T."/>
            <person name="Ryan C.M."/>
            <person name="Banfield J.F."/>
        </authorList>
    </citation>
    <scope>NUCLEOTIDE SEQUENCE [LARGE SCALE GENOMIC DNA]</scope>
</reference>
<feature type="transmembrane region" description="Helical" evidence="1">
    <location>
        <begin position="32"/>
        <end position="53"/>
    </location>
</feature>
<keyword evidence="1" id="KW-0472">Membrane</keyword>
<dbReference type="Proteomes" id="UP000228920">
    <property type="component" value="Unassembled WGS sequence"/>
</dbReference>
<sequence>MKSTNWKNEAEKTTAKVRSKKLIPTVANSSHFYTFAFLFFMLTLFSIGVFMFVDGNEIVFKIGVNPKTTPTPTAVATLTPTPTVTPSESMVDITPQPTVAPYANDTFTNFSIKAQKDISGTIFAFVTISHDGYETLEFGTLSTVNGEQIFSYYTDKGQHVGQILASSYSPQMLDFWFEPLVDKLFVVSSLTDTSSANQGGMPQGIFMVSLPTVNSETPGTWSLIYSGSPGIYSRFGLMGFDRQTMSLIIDDAGGDSCASWGTISTLTLSGELTEVTRIAGGCGDSTKPRLLDYKNSTLYLATVSQEDTNSNPVGPSYPITEIYTLDAMSLEKTSLVTLNPTVDIIYDFSKDWLSQSDFTIADNEVTFKGTMNFAGTDEQYFALDTNALTFRSLGLVPLPE</sequence>
<protein>
    <submittedName>
        <fullName evidence="2">Uncharacterized protein</fullName>
    </submittedName>
</protein>
<organism evidence="2 3">
    <name type="scientific">candidate division WWE3 bacterium CG_4_10_14_0_2_um_filter_41_14</name>
    <dbReference type="NCBI Taxonomy" id="1975072"/>
    <lineage>
        <taxon>Bacteria</taxon>
        <taxon>Katanobacteria</taxon>
    </lineage>
</organism>
<comment type="caution">
    <text evidence="2">The sequence shown here is derived from an EMBL/GenBank/DDBJ whole genome shotgun (WGS) entry which is preliminary data.</text>
</comment>
<evidence type="ECO:0000256" key="1">
    <source>
        <dbReference type="SAM" id="Phobius"/>
    </source>
</evidence>